<dbReference type="Proteomes" id="UP001183881">
    <property type="component" value="Unassembled WGS sequence"/>
</dbReference>
<keyword evidence="3" id="KW-1185">Reference proteome</keyword>
<dbReference type="Pfam" id="PF13460">
    <property type="entry name" value="NAD_binding_10"/>
    <property type="match status" value="1"/>
</dbReference>
<dbReference type="RefSeq" id="WP_311646310.1">
    <property type="nucleotide sequence ID" value="NZ_JAVRFA010000033.1"/>
</dbReference>
<dbReference type="Gene3D" id="3.40.50.720">
    <property type="entry name" value="NAD(P)-binding Rossmann-like Domain"/>
    <property type="match status" value="1"/>
</dbReference>
<sequence length="281" mass="29830">MFVVTGATGNAGRELVRILAADGERVTATSRSISAADVPEGVRHRRADLTDADSLRAVFDGAGALFLQNGGASAHLLEPHGVLDAAKAAGIARVVLLSSQGVVTRPRSASHGQVARTIEDAVRQSGLDWTILRPGGFHSNALAWAEPVRTRRTVVAPFGDVGLPTIDPADIAAVAAVTLRGAEHGGHAYELTGPARTTPRQRAEAIGQALGEPVRFVEQTRDEARAQMRQFMPEEVVDTTLDILGAPTPEELRAGLAVEDITGRPPRTFADWARRHAALFR</sequence>
<organism evidence="2 3">
    <name type="scientific">Streptomyces edwardsiae</name>
    <dbReference type="NCBI Taxonomy" id="3075527"/>
    <lineage>
        <taxon>Bacteria</taxon>
        <taxon>Bacillati</taxon>
        <taxon>Actinomycetota</taxon>
        <taxon>Actinomycetes</taxon>
        <taxon>Kitasatosporales</taxon>
        <taxon>Streptomycetaceae</taxon>
        <taxon>Streptomyces</taxon>
    </lineage>
</organism>
<evidence type="ECO:0000313" key="3">
    <source>
        <dbReference type="Proteomes" id="UP001183881"/>
    </source>
</evidence>
<dbReference type="InterPro" id="IPR036291">
    <property type="entry name" value="NAD(P)-bd_dom_sf"/>
</dbReference>
<protein>
    <submittedName>
        <fullName evidence="2">NAD(P)H-binding protein</fullName>
    </submittedName>
</protein>
<evidence type="ECO:0000259" key="1">
    <source>
        <dbReference type="Pfam" id="PF13460"/>
    </source>
</evidence>
<proteinExistence type="predicted"/>
<name>A0ABU2PZ78_9ACTN</name>
<feature type="domain" description="NAD(P)-binding" evidence="1">
    <location>
        <begin position="6"/>
        <end position="177"/>
    </location>
</feature>
<comment type="caution">
    <text evidence="2">The sequence shown here is derived from an EMBL/GenBank/DDBJ whole genome shotgun (WGS) entry which is preliminary data.</text>
</comment>
<evidence type="ECO:0000313" key="2">
    <source>
        <dbReference type="EMBL" id="MDT0397478.1"/>
    </source>
</evidence>
<dbReference type="PANTHER" id="PTHR43162:SF1">
    <property type="entry name" value="PRESTALK A DIFFERENTIATION PROTEIN A"/>
    <property type="match status" value="1"/>
</dbReference>
<dbReference type="EMBL" id="JAVRFA010000033">
    <property type="protein sequence ID" value="MDT0397478.1"/>
    <property type="molecule type" value="Genomic_DNA"/>
</dbReference>
<dbReference type="SUPFAM" id="SSF51735">
    <property type="entry name" value="NAD(P)-binding Rossmann-fold domains"/>
    <property type="match status" value="1"/>
</dbReference>
<reference evidence="3" key="1">
    <citation type="submission" date="2023-07" db="EMBL/GenBank/DDBJ databases">
        <title>30 novel species of actinomycetes from the DSMZ collection.</title>
        <authorList>
            <person name="Nouioui I."/>
        </authorList>
    </citation>
    <scope>NUCLEOTIDE SEQUENCE [LARGE SCALE GENOMIC DNA]</scope>
    <source>
        <strain evidence="3">DSM 41636</strain>
    </source>
</reference>
<gene>
    <name evidence="2" type="ORF">RM705_22705</name>
</gene>
<dbReference type="InterPro" id="IPR016040">
    <property type="entry name" value="NAD(P)-bd_dom"/>
</dbReference>
<accession>A0ABU2PZ78</accession>
<dbReference type="PANTHER" id="PTHR43162">
    <property type="match status" value="1"/>
</dbReference>
<dbReference type="InterPro" id="IPR051604">
    <property type="entry name" value="Ergot_Alk_Oxidoreductase"/>
</dbReference>